<keyword evidence="1" id="KW-0732">Signal</keyword>
<organism evidence="2 3">
    <name type="scientific">Alligator mississippiensis</name>
    <name type="common">American alligator</name>
    <dbReference type="NCBI Taxonomy" id="8496"/>
    <lineage>
        <taxon>Eukaryota</taxon>
        <taxon>Metazoa</taxon>
        <taxon>Chordata</taxon>
        <taxon>Craniata</taxon>
        <taxon>Vertebrata</taxon>
        <taxon>Euteleostomi</taxon>
        <taxon>Archelosauria</taxon>
        <taxon>Archosauria</taxon>
        <taxon>Crocodylia</taxon>
        <taxon>Alligatoridae</taxon>
        <taxon>Alligatorinae</taxon>
        <taxon>Alligator</taxon>
    </lineage>
</organism>
<dbReference type="Proteomes" id="UP000050525">
    <property type="component" value="Unassembled WGS sequence"/>
</dbReference>
<gene>
    <name evidence="2" type="ORF">Y1Q_0001634</name>
</gene>
<sequence>MLGLLLIHVPLQVWGEACAPPPKSGHLESCLPFPATYRPCSNESNLPAEVLFWRKIPASQGAISLK</sequence>
<name>A0A151MAB2_ALLMI</name>
<dbReference type="AlphaFoldDB" id="A0A151MAB2"/>
<evidence type="ECO:0000313" key="3">
    <source>
        <dbReference type="Proteomes" id="UP000050525"/>
    </source>
</evidence>
<accession>A0A151MAB2</accession>
<protein>
    <submittedName>
        <fullName evidence="2">Uncharacterized protein</fullName>
    </submittedName>
</protein>
<feature type="chain" id="PRO_5012204384" evidence="1">
    <location>
        <begin position="16"/>
        <end position="66"/>
    </location>
</feature>
<dbReference type="EMBL" id="AKHW03006295">
    <property type="protein sequence ID" value="KYO21419.1"/>
    <property type="molecule type" value="Genomic_DNA"/>
</dbReference>
<evidence type="ECO:0000256" key="1">
    <source>
        <dbReference type="SAM" id="SignalP"/>
    </source>
</evidence>
<reference evidence="2 3" key="1">
    <citation type="journal article" date="2012" name="Genome Biol.">
        <title>Sequencing three crocodilian genomes to illuminate the evolution of archosaurs and amniotes.</title>
        <authorList>
            <person name="St John J.A."/>
            <person name="Braun E.L."/>
            <person name="Isberg S.R."/>
            <person name="Miles L.G."/>
            <person name="Chong A.Y."/>
            <person name="Gongora J."/>
            <person name="Dalzell P."/>
            <person name="Moran C."/>
            <person name="Bed'hom B."/>
            <person name="Abzhanov A."/>
            <person name="Burgess S.C."/>
            <person name="Cooksey A.M."/>
            <person name="Castoe T.A."/>
            <person name="Crawford N.G."/>
            <person name="Densmore L.D."/>
            <person name="Drew J.C."/>
            <person name="Edwards S.V."/>
            <person name="Faircloth B.C."/>
            <person name="Fujita M.K."/>
            <person name="Greenwold M.J."/>
            <person name="Hoffmann F.G."/>
            <person name="Howard J.M."/>
            <person name="Iguchi T."/>
            <person name="Janes D.E."/>
            <person name="Khan S.Y."/>
            <person name="Kohno S."/>
            <person name="de Koning A.J."/>
            <person name="Lance S.L."/>
            <person name="McCarthy F.M."/>
            <person name="McCormack J.E."/>
            <person name="Merchant M.E."/>
            <person name="Peterson D.G."/>
            <person name="Pollock D.D."/>
            <person name="Pourmand N."/>
            <person name="Raney B.J."/>
            <person name="Roessler K.A."/>
            <person name="Sanford J.R."/>
            <person name="Sawyer R.H."/>
            <person name="Schmidt C.J."/>
            <person name="Triplett E.W."/>
            <person name="Tuberville T.D."/>
            <person name="Venegas-Anaya M."/>
            <person name="Howard J.T."/>
            <person name="Jarvis E.D."/>
            <person name="Guillette L.J.Jr."/>
            <person name="Glenn T.C."/>
            <person name="Green R.E."/>
            <person name="Ray D.A."/>
        </authorList>
    </citation>
    <scope>NUCLEOTIDE SEQUENCE [LARGE SCALE GENOMIC DNA]</scope>
    <source>
        <strain evidence="2">KSC_2009_1</strain>
    </source>
</reference>
<comment type="caution">
    <text evidence="2">The sequence shown here is derived from an EMBL/GenBank/DDBJ whole genome shotgun (WGS) entry which is preliminary data.</text>
</comment>
<evidence type="ECO:0000313" key="2">
    <source>
        <dbReference type="EMBL" id="KYO21419.1"/>
    </source>
</evidence>
<feature type="signal peptide" evidence="1">
    <location>
        <begin position="1"/>
        <end position="15"/>
    </location>
</feature>
<keyword evidence="3" id="KW-1185">Reference proteome</keyword>
<proteinExistence type="predicted"/>